<dbReference type="InterPro" id="IPR029063">
    <property type="entry name" value="SAM-dependent_MTases_sf"/>
</dbReference>
<dbReference type="PROSITE" id="PS01230">
    <property type="entry name" value="TRMA_1"/>
    <property type="match status" value="1"/>
</dbReference>
<reference evidence="7 8" key="1">
    <citation type="submission" date="2019-08" db="EMBL/GenBank/DDBJ databases">
        <title>In-depth cultivation of the pig gut microbiome towards novel bacterial diversity and tailored functional studies.</title>
        <authorList>
            <person name="Wylensek D."/>
            <person name="Hitch T.C.A."/>
            <person name="Clavel T."/>
        </authorList>
    </citation>
    <scope>NUCLEOTIDE SEQUENCE [LARGE SCALE GENOMIC DNA]</scope>
    <source>
        <strain evidence="7 8">NM-380-WT-3C1</strain>
    </source>
</reference>
<evidence type="ECO:0000259" key="6">
    <source>
        <dbReference type="PROSITE" id="PS50926"/>
    </source>
</evidence>
<feature type="active site" description="Nucleophile" evidence="4">
    <location>
        <position position="338"/>
    </location>
</feature>
<comment type="caution">
    <text evidence="7">The sequence shown here is derived from an EMBL/GenBank/DDBJ whole genome shotgun (WGS) entry which is preliminary data.</text>
</comment>
<evidence type="ECO:0000313" key="7">
    <source>
        <dbReference type="EMBL" id="MSU06357.1"/>
    </source>
</evidence>
<dbReference type="InterPro" id="IPR002792">
    <property type="entry name" value="TRAM_dom"/>
</dbReference>
<evidence type="ECO:0000313" key="8">
    <source>
        <dbReference type="Proteomes" id="UP000460549"/>
    </source>
</evidence>
<keyword evidence="8" id="KW-1185">Reference proteome</keyword>
<dbReference type="CDD" id="cd02440">
    <property type="entry name" value="AdoMet_MTases"/>
    <property type="match status" value="1"/>
</dbReference>
<dbReference type="EMBL" id="VUNN01000010">
    <property type="protein sequence ID" value="MSU06357.1"/>
    <property type="molecule type" value="Genomic_DNA"/>
</dbReference>
<accession>A0A7X2PCI3</accession>
<feature type="binding site" evidence="4">
    <location>
        <position position="250"/>
    </location>
    <ligand>
        <name>S-adenosyl-L-methionine</name>
        <dbReference type="ChEBI" id="CHEBI:59789"/>
    </ligand>
</feature>
<dbReference type="PROSITE" id="PS51687">
    <property type="entry name" value="SAM_MT_RNA_M5U"/>
    <property type="match status" value="1"/>
</dbReference>
<dbReference type="PROSITE" id="PS50926">
    <property type="entry name" value="TRAM"/>
    <property type="match status" value="1"/>
</dbReference>
<dbReference type="AlphaFoldDB" id="A0A7X2PCI3"/>
<dbReference type="Pfam" id="PF05958">
    <property type="entry name" value="tRNA_U5-meth_tr"/>
    <property type="match status" value="1"/>
</dbReference>
<proteinExistence type="inferred from homology"/>
<evidence type="ECO:0000256" key="3">
    <source>
        <dbReference type="ARBA" id="ARBA00022691"/>
    </source>
</evidence>
<sequence>MQVIIEKLTQGAIGLAHLPDGKILFIPGTLPGEEVLVKHYSQKKGYFLCEEFDIIKESDKRRISSCPYSSICGGCDFDFVSNKDSAYFKEEIVKDNLLRISKLDQLPYFLPPAYTDEESYRARARIHISLKDRKAGFLKKDSNELIPITSCPRLEKKLNEEVFLSDEFLKRYRGLMFQKGINKKTGLAELSLFCGDDRISVESEEVIRSVDNIKYHVSANVFFQSNLFVLPKLFEFVRENVVGNKIMDLYSGVGTFSALFEGSGKSIIAVERQKECLRLSEKNAPSAKSITDDVFKFASKTKTKVDTVIVDPPRTGLDKGVPELIMSFDPERIIYVSCDSVTLSRDLPMFKGYKPVLARVFDFYPGSSHVETVVLMSKVNTLANDRG</sequence>
<keyword evidence="3 4" id="KW-0949">S-adenosyl-L-methionine</keyword>
<dbReference type="Gene3D" id="2.40.50.1070">
    <property type="match status" value="2"/>
</dbReference>
<dbReference type="Gene3D" id="3.40.50.150">
    <property type="entry name" value="Vaccinia Virus protein VP39"/>
    <property type="match status" value="2"/>
</dbReference>
<feature type="binding site" evidence="4">
    <location>
        <position position="271"/>
    </location>
    <ligand>
        <name>S-adenosyl-L-methionine</name>
        <dbReference type="ChEBI" id="CHEBI:59789"/>
    </ligand>
</feature>
<dbReference type="GO" id="GO:0070041">
    <property type="term" value="F:rRNA (uridine-C5-)-methyltransferase activity"/>
    <property type="evidence" value="ECO:0007669"/>
    <property type="project" value="TreeGrafter"/>
</dbReference>
<dbReference type="RefSeq" id="WP_154425330.1">
    <property type="nucleotide sequence ID" value="NZ_VUNN01000010.1"/>
</dbReference>
<feature type="binding site" evidence="4">
    <location>
        <position position="224"/>
    </location>
    <ligand>
        <name>S-adenosyl-L-methionine</name>
        <dbReference type="ChEBI" id="CHEBI:59789"/>
    </ligand>
</feature>
<comment type="similarity">
    <text evidence="4">Belongs to the class I-like SAM-binding methyltransferase superfamily. RNA M5U methyltransferase family.</text>
</comment>
<name>A0A7X2PCI3_9SPIO</name>
<dbReference type="InterPro" id="IPR030390">
    <property type="entry name" value="MeTrfase_TrmA_AS"/>
</dbReference>
<feature type="active site" evidence="5">
    <location>
        <position position="338"/>
    </location>
</feature>
<keyword evidence="1 4" id="KW-0489">Methyltransferase</keyword>
<dbReference type="SUPFAM" id="SSF53335">
    <property type="entry name" value="S-adenosyl-L-methionine-dependent methyltransferases"/>
    <property type="match status" value="1"/>
</dbReference>
<dbReference type="PANTHER" id="PTHR11061:SF30">
    <property type="entry name" value="TRNA (URACIL(54)-C(5))-METHYLTRANSFERASE"/>
    <property type="match status" value="1"/>
</dbReference>
<dbReference type="Gene3D" id="2.40.50.140">
    <property type="entry name" value="Nucleic acid-binding proteins"/>
    <property type="match status" value="1"/>
</dbReference>
<evidence type="ECO:0000256" key="5">
    <source>
        <dbReference type="PROSITE-ProRule" id="PRU10015"/>
    </source>
</evidence>
<protein>
    <submittedName>
        <fullName evidence="7">Class I SAM-dependent RNA methyltransferase</fullName>
    </submittedName>
</protein>
<keyword evidence="2 4" id="KW-0808">Transferase</keyword>
<dbReference type="Proteomes" id="UP000460549">
    <property type="component" value="Unassembled WGS sequence"/>
</dbReference>
<dbReference type="InterPro" id="IPR010280">
    <property type="entry name" value="U5_MeTrfase_fam"/>
</dbReference>
<evidence type="ECO:0000256" key="1">
    <source>
        <dbReference type="ARBA" id="ARBA00022603"/>
    </source>
</evidence>
<dbReference type="Pfam" id="PF01938">
    <property type="entry name" value="TRAM"/>
    <property type="match status" value="1"/>
</dbReference>
<feature type="binding site" evidence="4">
    <location>
        <position position="311"/>
    </location>
    <ligand>
        <name>S-adenosyl-L-methionine</name>
        <dbReference type="ChEBI" id="CHEBI:59789"/>
    </ligand>
</feature>
<feature type="domain" description="TRAM" evidence="6">
    <location>
        <begin position="1"/>
        <end position="53"/>
    </location>
</feature>
<gene>
    <name evidence="7" type="ORF">FYJ80_06130</name>
</gene>
<organism evidence="7 8">
    <name type="scientific">Bullifex porci</name>
    <dbReference type="NCBI Taxonomy" id="2606638"/>
    <lineage>
        <taxon>Bacteria</taxon>
        <taxon>Pseudomonadati</taxon>
        <taxon>Spirochaetota</taxon>
        <taxon>Spirochaetia</taxon>
        <taxon>Spirochaetales</taxon>
        <taxon>Spirochaetaceae</taxon>
        <taxon>Bullifex</taxon>
    </lineage>
</organism>
<dbReference type="PANTHER" id="PTHR11061">
    <property type="entry name" value="RNA M5U METHYLTRANSFERASE"/>
    <property type="match status" value="1"/>
</dbReference>
<evidence type="ECO:0000256" key="2">
    <source>
        <dbReference type="ARBA" id="ARBA00022679"/>
    </source>
</evidence>
<evidence type="ECO:0000256" key="4">
    <source>
        <dbReference type="PROSITE-ProRule" id="PRU01024"/>
    </source>
</evidence>
<dbReference type="SUPFAM" id="SSF50249">
    <property type="entry name" value="Nucleic acid-binding proteins"/>
    <property type="match status" value="1"/>
</dbReference>
<dbReference type="InterPro" id="IPR012340">
    <property type="entry name" value="NA-bd_OB-fold"/>
</dbReference>
<dbReference type="GO" id="GO:0070475">
    <property type="term" value="P:rRNA base methylation"/>
    <property type="evidence" value="ECO:0007669"/>
    <property type="project" value="TreeGrafter"/>
</dbReference>